<dbReference type="AlphaFoldDB" id="A0AAQ3JZD8"/>
<feature type="compositionally biased region" description="Basic and acidic residues" evidence="2">
    <location>
        <begin position="339"/>
        <end position="350"/>
    </location>
</feature>
<keyword evidence="1" id="KW-0175">Coiled coil</keyword>
<dbReference type="PANTHER" id="PTHR35707:SF1">
    <property type="entry name" value="SPC7 KINETOCHORE PROTEIN DOMAIN-CONTAINING PROTEIN"/>
    <property type="match status" value="1"/>
</dbReference>
<name>A0AAQ3JZD8_9LILI</name>
<proteinExistence type="predicted"/>
<dbReference type="PANTHER" id="PTHR35707">
    <property type="entry name" value="OS06G0608100 PROTEIN"/>
    <property type="match status" value="1"/>
</dbReference>
<feature type="region of interest" description="Disordered" evidence="2">
    <location>
        <begin position="318"/>
        <end position="350"/>
    </location>
</feature>
<protein>
    <submittedName>
        <fullName evidence="3">Uncharacterized protein</fullName>
    </submittedName>
</protein>
<feature type="compositionally biased region" description="Polar residues" evidence="2">
    <location>
        <begin position="99"/>
        <end position="111"/>
    </location>
</feature>
<accession>A0AAQ3JZD8</accession>
<feature type="region of interest" description="Disordered" evidence="2">
    <location>
        <begin position="32"/>
        <end position="118"/>
    </location>
</feature>
<sequence length="1122" mass="125320">MDHGERRELPSACELDEETIARKRSRRVSFAETTAVHVFDRDEDDETPPDSKPQSAYREAAGSRGDLSDSDDSRGSLHEDEDDDDDDGEQERFVRDMDSSSPGSAVGSVTSNDDDNFFGPVSTSFIRSTSLSEAEMSDASNHDITLDSTAFSLHFRNIAPADDRTANSVRSIMTPTEVTAPDNTSSLIVPTGFKKPFVCSRVFSADPGGSVDDSSNMSLVEDKSKNYDYAKLTTNLEKILNEVDRSIQPKSPNSSVKVALIASHSSEASGTKKSGENERQLGKEAGLDATHDNNFDSHILESSGKDTAIKLIVSRNPPKESLQLDTPISKGAMGTTRTMGKDIHEDDCGTRVPDKVVTPQKFGKLSPLNKGLRINSPLPSDHIPHSSYHDQLSGNKYFSVISPHPYEVVPSLVMEDGQQRRLEPEVGIYTPKSSPKFFQAPLLGSVSSLRAKRQRLFLDPAVTLQSKMTNNSAKQQPPSSLELELTRHGERISAIKNRISKFRIVETEDHDNLQSAISLKGHLLVDLEGTFEKEADISKENCMPVSTTNLEEKILTSIQKKKANTHIFESKRSRFAGPENATESTQDANENNMLLIPLTSSNITERVSDLETHVGSHSENMFNESSEVPSTLGSSAQQLVTVENDLARKKRRIEQHLDSDESQMNKISRMEKSPKISGELVANIPVIHPNHHAEVIDKSLDISGNSTVKHWPDIFSKVSEVIKVVFSPTIHKLSVEELGILENFLGDLQMARKYMRISTALKNNDLLNNLHQQRVHEVLHLQDKFLYEQAKMQIKHAKLDQLRNKTQLAQSGLKECRNLKSLFSHVLSPSTEMENHDPPVSSISSCQNQEEHESLASMKLELKMLEQKVDHMVKSFEVCYKMKGNMDLDEILKVANEHLETRTRTSIIHQHLRIWELSDIANRDNYHDIVLNYCNQLIQRFTIKRGEVSSIIVSNTLNEANIRKTFQNMNACVAFEYVFGDKDDRRVASSKYFQQKTLETSLLIGSLLDVLDEVKVAGMEILNLTLLNFSCSATSQLELKLCFTNFKSGRKVTLSIDLSELKCAVYPSDPSELKYKICETQTTLPPALLDKIIAVLKSMQGERPVILRLCRSISQLVQDSAS</sequence>
<dbReference type="EMBL" id="CP136891">
    <property type="protein sequence ID" value="WOK98144.1"/>
    <property type="molecule type" value="Genomic_DNA"/>
</dbReference>
<feature type="coiled-coil region" evidence="1">
    <location>
        <begin position="848"/>
        <end position="875"/>
    </location>
</feature>
<keyword evidence="4" id="KW-1185">Reference proteome</keyword>
<gene>
    <name evidence="3" type="ORF">Cni_G06854</name>
</gene>
<evidence type="ECO:0000256" key="2">
    <source>
        <dbReference type="SAM" id="MobiDB-lite"/>
    </source>
</evidence>
<evidence type="ECO:0000313" key="4">
    <source>
        <dbReference type="Proteomes" id="UP001327560"/>
    </source>
</evidence>
<dbReference type="Proteomes" id="UP001327560">
    <property type="component" value="Chromosome 2"/>
</dbReference>
<reference evidence="3 4" key="1">
    <citation type="submission" date="2023-10" db="EMBL/GenBank/DDBJ databases">
        <title>Chromosome-scale genome assembly provides insights into flower coloration mechanisms of Canna indica.</title>
        <authorList>
            <person name="Li C."/>
        </authorList>
    </citation>
    <scope>NUCLEOTIDE SEQUENCE [LARGE SCALE GENOMIC DNA]</scope>
    <source>
        <tissue evidence="3">Flower</tissue>
    </source>
</reference>
<organism evidence="3 4">
    <name type="scientific">Canna indica</name>
    <name type="common">Indian-shot</name>
    <dbReference type="NCBI Taxonomy" id="4628"/>
    <lineage>
        <taxon>Eukaryota</taxon>
        <taxon>Viridiplantae</taxon>
        <taxon>Streptophyta</taxon>
        <taxon>Embryophyta</taxon>
        <taxon>Tracheophyta</taxon>
        <taxon>Spermatophyta</taxon>
        <taxon>Magnoliopsida</taxon>
        <taxon>Liliopsida</taxon>
        <taxon>Zingiberales</taxon>
        <taxon>Cannaceae</taxon>
        <taxon>Canna</taxon>
    </lineage>
</organism>
<evidence type="ECO:0000313" key="3">
    <source>
        <dbReference type="EMBL" id="WOK98144.1"/>
    </source>
</evidence>
<evidence type="ECO:0000256" key="1">
    <source>
        <dbReference type="SAM" id="Coils"/>
    </source>
</evidence>
<feature type="compositionally biased region" description="Acidic residues" evidence="2">
    <location>
        <begin position="79"/>
        <end position="89"/>
    </location>
</feature>